<keyword evidence="7" id="KW-1185">Reference proteome</keyword>
<dbReference type="InterPro" id="IPR038765">
    <property type="entry name" value="Papain-like_cys_pep_sf"/>
</dbReference>
<dbReference type="Gene3D" id="3.90.1720.10">
    <property type="entry name" value="endopeptidase domain like (from Nostoc punctiforme)"/>
    <property type="match status" value="1"/>
</dbReference>
<dbReference type="PROSITE" id="PS51935">
    <property type="entry name" value="NLPC_P60"/>
    <property type="match status" value="1"/>
</dbReference>
<dbReference type="GO" id="GO:0006508">
    <property type="term" value="P:proteolysis"/>
    <property type="evidence" value="ECO:0007669"/>
    <property type="project" value="UniProtKB-KW"/>
</dbReference>
<gene>
    <name evidence="6" type="ORF">Thimo_2137</name>
</gene>
<keyword evidence="4" id="KW-0788">Thiol protease</keyword>
<comment type="similarity">
    <text evidence="1">Belongs to the peptidase C40 family.</text>
</comment>
<organism evidence="6 7">
    <name type="scientific">Thioflavicoccus mobilis 8321</name>
    <dbReference type="NCBI Taxonomy" id="765912"/>
    <lineage>
        <taxon>Bacteria</taxon>
        <taxon>Pseudomonadati</taxon>
        <taxon>Pseudomonadota</taxon>
        <taxon>Gammaproteobacteria</taxon>
        <taxon>Chromatiales</taxon>
        <taxon>Chromatiaceae</taxon>
        <taxon>Thioflavicoccus</taxon>
    </lineage>
</organism>
<dbReference type="eggNOG" id="COG0791">
    <property type="taxonomic scope" value="Bacteria"/>
</dbReference>
<keyword evidence="3 6" id="KW-0378">Hydrolase</keyword>
<dbReference type="InterPro" id="IPR051202">
    <property type="entry name" value="Peptidase_C40"/>
</dbReference>
<name>L0GVU0_9GAMM</name>
<accession>L0GVU0</accession>
<dbReference type="PANTHER" id="PTHR47053:SF1">
    <property type="entry name" value="MUREIN DD-ENDOPEPTIDASE MEPH-RELATED"/>
    <property type="match status" value="1"/>
</dbReference>
<dbReference type="HOGENOM" id="CLU_016043_7_0_6"/>
<dbReference type="RefSeq" id="WP_015281028.1">
    <property type="nucleotide sequence ID" value="NC_019940.1"/>
</dbReference>
<protein>
    <submittedName>
        <fullName evidence="6">Cell wall-associated hydrolase, invasion-associated protein</fullName>
    </submittedName>
</protein>
<keyword evidence="2" id="KW-0645">Protease</keyword>
<reference evidence="6 7" key="1">
    <citation type="submission" date="2011-09" db="EMBL/GenBank/DDBJ databases">
        <title>Complete sequence of chromosome of Thioflavicoccus mobilis 8321.</title>
        <authorList>
            <consortium name="US DOE Joint Genome Institute"/>
            <person name="Lucas S."/>
            <person name="Han J."/>
            <person name="Lapidus A."/>
            <person name="Cheng J.-F."/>
            <person name="Goodwin L."/>
            <person name="Pitluck S."/>
            <person name="Peters L."/>
            <person name="Ovchinnikova G."/>
            <person name="Lu M."/>
            <person name="Detter J.C."/>
            <person name="Han C."/>
            <person name="Tapia R."/>
            <person name="Land M."/>
            <person name="Hauser L."/>
            <person name="Kyrpides N."/>
            <person name="Ivanova N."/>
            <person name="Pagani I."/>
            <person name="Vogl K."/>
            <person name="Liu Z."/>
            <person name="Imhoff J."/>
            <person name="Thiel V."/>
            <person name="Frigaard N.-U."/>
            <person name="Bryant D."/>
            <person name="Woyke T."/>
        </authorList>
    </citation>
    <scope>NUCLEOTIDE SEQUENCE [LARGE SCALE GENOMIC DNA]</scope>
    <source>
        <strain evidence="6 7">8321</strain>
    </source>
</reference>
<evidence type="ECO:0000256" key="2">
    <source>
        <dbReference type="ARBA" id="ARBA00022670"/>
    </source>
</evidence>
<dbReference type="InterPro" id="IPR000064">
    <property type="entry name" value="NLP_P60_dom"/>
</dbReference>
<dbReference type="Pfam" id="PF00877">
    <property type="entry name" value="NLPC_P60"/>
    <property type="match status" value="1"/>
</dbReference>
<dbReference type="EMBL" id="CP003051">
    <property type="protein sequence ID" value="AGA90888.1"/>
    <property type="molecule type" value="Genomic_DNA"/>
</dbReference>
<evidence type="ECO:0000259" key="5">
    <source>
        <dbReference type="PROSITE" id="PS51935"/>
    </source>
</evidence>
<dbReference type="SUPFAM" id="SSF54001">
    <property type="entry name" value="Cysteine proteinases"/>
    <property type="match status" value="1"/>
</dbReference>
<evidence type="ECO:0000313" key="7">
    <source>
        <dbReference type="Proteomes" id="UP000010816"/>
    </source>
</evidence>
<dbReference type="PANTHER" id="PTHR47053">
    <property type="entry name" value="MUREIN DD-ENDOPEPTIDASE MEPH-RELATED"/>
    <property type="match status" value="1"/>
</dbReference>
<dbReference type="AlphaFoldDB" id="L0GVU0"/>
<evidence type="ECO:0000256" key="1">
    <source>
        <dbReference type="ARBA" id="ARBA00007074"/>
    </source>
</evidence>
<dbReference type="GO" id="GO:0008234">
    <property type="term" value="F:cysteine-type peptidase activity"/>
    <property type="evidence" value="ECO:0007669"/>
    <property type="project" value="UniProtKB-KW"/>
</dbReference>
<feature type="domain" description="NlpC/P60" evidence="5">
    <location>
        <begin position="37"/>
        <end position="159"/>
    </location>
</feature>
<dbReference type="KEGG" id="tmb:Thimo_2137"/>
<dbReference type="STRING" id="765912.Thimo_2137"/>
<evidence type="ECO:0000313" key="6">
    <source>
        <dbReference type="EMBL" id="AGA90888.1"/>
    </source>
</evidence>
<dbReference type="Proteomes" id="UP000010816">
    <property type="component" value="Chromosome"/>
</dbReference>
<proteinExistence type="inferred from homology"/>
<evidence type="ECO:0000256" key="3">
    <source>
        <dbReference type="ARBA" id="ARBA00022801"/>
    </source>
</evidence>
<sequence>MRPLSPLVWLGFVGVALFTPGCSSMGSRDEYAGLPRTRERQEVVTAALAQVGTPYVYGGMVPGEGLDCSGLAQLAHLAAGVRIPRVSSEQRRAAVRVVARSPGPGDLVFFRIGPGQYHVGLMIDGDRFVHASTSKGQVLVSRLSTPYWQGHYRGAGSYLN</sequence>
<evidence type="ECO:0000256" key="4">
    <source>
        <dbReference type="ARBA" id="ARBA00022807"/>
    </source>
</evidence>